<dbReference type="Proteomes" id="UP000018720">
    <property type="component" value="Unassembled WGS sequence"/>
</dbReference>
<reference evidence="2 3" key="1">
    <citation type="submission" date="2012-08" db="EMBL/GenBank/DDBJ databases">
        <authorList>
            <person name="Harkins D.M."/>
            <person name="Durkin A.S."/>
            <person name="Selengut J.D."/>
            <person name="Sanka R."/>
            <person name="DePew J."/>
            <person name="Purushe J."/>
            <person name="Matthias M.A."/>
            <person name="Vinetz J.M."/>
            <person name="Sutton G.G."/>
            <person name="Nelson W.C."/>
            <person name="Fouts D.E."/>
        </authorList>
    </citation>
    <scope>NUCLEOTIDE SEQUENCE [LARGE SCALE GENOMIC DNA]</scope>
    <source>
        <strain evidence="2 3">MMD4847</strain>
    </source>
</reference>
<keyword evidence="1" id="KW-0472">Membrane</keyword>
<sequence length="209" mass="22858">MQEQNCLVFKFIHKFIKLRKSTLHQTVDNVKLRIIWKSQVKRGSILFSILLIFLQVQCGTYFIYDSLQKEANGKSDLSPLLLLLSGGGSNPLLVEPVSWLSFPSSPVIFKAGATGNYSVGILYPYSGCPTSQTFYIQTATNGVPLDFLSCSNFYLDGCGILNPTICNVSGSTAGNANVIYQVPSYQDTAPFPGVHVNQIIGVVQVQVIP</sequence>
<proteinExistence type="predicted"/>
<keyword evidence="3" id="KW-1185">Reference proteome</keyword>
<dbReference type="EMBL" id="AHOM02000010">
    <property type="protein sequence ID" value="EJZ40673.1"/>
    <property type="molecule type" value="Genomic_DNA"/>
</dbReference>
<name>A0ABP2RE50_9LEPT</name>
<gene>
    <name evidence="2" type="ORF">LEP1GSC178_1605</name>
</gene>
<keyword evidence="1" id="KW-1133">Transmembrane helix</keyword>
<organism evidence="2 3">
    <name type="scientific">Leptospira licerasiae str. MMD4847</name>
    <dbReference type="NCBI Taxonomy" id="1049971"/>
    <lineage>
        <taxon>Bacteria</taxon>
        <taxon>Pseudomonadati</taxon>
        <taxon>Spirochaetota</taxon>
        <taxon>Spirochaetia</taxon>
        <taxon>Leptospirales</taxon>
        <taxon>Leptospiraceae</taxon>
        <taxon>Leptospira</taxon>
    </lineage>
</organism>
<keyword evidence="1" id="KW-0812">Transmembrane</keyword>
<accession>A0ABP2RE50</accession>
<evidence type="ECO:0000313" key="3">
    <source>
        <dbReference type="Proteomes" id="UP000018720"/>
    </source>
</evidence>
<protein>
    <recommendedName>
        <fullName evidence="4">Spore coat protein U domain-containing protein</fullName>
    </recommendedName>
</protein>
<feature type="transmembrane region" description="Helical" evidence="1">
    <location>
        <begin position="43"/>
        <end position="64"/>
    </location>
</feature>
<comment type="caution">
    <text evidence="2">The sequence shown here is derived from an EMBL/GenBank/DDBJ whole genome shotgun (WGS) entry which is preliminary data.</text>
</comment>
<evidence type="ECO:0000313" key="2">
    <source>
        <dbReference type="EMBL" id="EJZ40673.1"/>
    </source>
</evidence>
<evidence type="ECO:0000256" key="1">
    <source>
        <dbReference type="SAM" id="Phobius"/>
    </source>
</evidence>
<evidence type="ECO:0008006" key="4">
    <source>
        <dbReference type="Google" id="ProtNLM"/>
    </source>
</evidence>